<dbReference type="SUPFAM" id="SSF54060">
    <property type="entry name" value="His-Me finger endonucleases"/>
    <property type="match status" value="1"/>
</dbReference>
<keyword evidence="5" id="KW-0378">Hydrolase</keyword>
<dbReference type="CDD" id="cd00091">
    <property type="entry name" value="NUC"/>
    <property type="match status" value="1"/>
</dbReference>
<dbReference type="OrthoDB" id="104542at2"/>
<dbReference type="Gene3D" id="3.40.570.10">
    <property type="entry name" value="Extracellular Endonuclease, subunit A"/>
    <property type="match status" value="1"/>
</dbReference>
<feature type="binding site" evidence="2">
    <location>
        <position position="127"/>
    </location>
    <ligand>
        <name>Mg(2+)</name>
        <dbReference type="ChEBI" id="CHEBI:18420"/>
        <note>catalytic</note>
    </ligand>
</feature>
<keyword evidence="2" id="KW-0479">Metal-binding</keyword>
<comment type="caution">
    <text evidence="5">The sequence shown here is derived from an EMBL/GenBank/DDBJ whole genome shotgun (WGS) entry which is preliminary data.</text>
</comment>
<dbReference type="Proteomes" id="UP000228758">
    <property type="component" value="Unassembled WGS sequence"/>
</dbReference>
<dbReference type="InterPro" id="IPR040255">
    <property type="entry name" value="Non-specific_endonuclease"/>
</dbReference>
<feature type="domain" description="ENPP1-3/EXOG-like endonuclease/phosphodiesterase" evidence="3">
    <location>
        <begin position="30"/>
        <end position="241"/>
    </location>
</feature>
<dbReference type="SMART" id="SM00477">
    <property type="entry name" value="NUC"/>
    <property type="match status" value="1"/>
</dbReference>
<name>A0A2M9CMF9_9MICO</name>
<dbReference type="InterPro" id="IPR044925">
    <property type="entry name" value="His-Me_finger_sf"/>
</dbReference>
<evidence type="ECO:0000256" key="2">
    <source>
        <dbReference type="PIRSR" id="PIRSR640255-2"/>
    </source>
</evidence>
<accession>A0A2M9CMF9</accession>
<dbReference type="RefSeq" id="WP_100365188.1">
    <property type="nucleotide sequence ID" value="NZ_PGFF01000001.1"/>
</dbReference>
<reference evidence="5 6" key="1">
    <citation type="submission" date="2017-11" db="EMBL/GenBank/DDBJ databases">
        <title>Genomic Encyclopedia of Archaeal and Bacterial Type Strains, Phase II (KMG-II): From Individual Species to Whole Genera.</title>
        <authorList>
            <person name="Goeker M."/>
        </authorList>
    </citation>
    <scope>NUCLEOTIDE SEQUENCE [LARGE SCALE GENOMIC DNA]</scope>
    <source>
        <strain evidence="5 6">DSM 27393</strain>
    </source>
</reference>
<evidence type="ECO:0000313" key="6">
    <source>
        <dbReference type="Proteomes" id="UP000228758"/>
    </source>
</evidence>
<dbReference type="SMART" id="SM00892">
    <property type="entry name" value="Endonuclease_NS"/>
    <property type="match status" value="1"/>
</dbReference>
<feature type="domain" description="DNA/RNA non-specific endonuclease/pyrophosphatase/phosphodiesterase" evidence="4">
    <location>
        <begin position="29"/>
        <end position="242"/>
    </location>
</feature>
<protein>
    <submittedName>
        <fullName evidence="5">Endonuclease G</fullName>
    </submittedName>
</protein>
<dbReference type="GO" id="GO:0004519">
    <property type="term" value="F:endonuclease activity"/>
    <property type="evidence" value="ECO:0007669"/>
    <property type="project" value="UniProtKB-KW"/>
</dbReference>
<dbReference type="GO" id="GO:0016787">
    <property type="term" value="F:hydrolase activity"/>
    <property type="evidence" value="ECO:0007669"/>
    <property type="project" value="InterPro"/>
</dbReference>
<dbReference type="InterPro" id="IPR001604">
    <property type="entry name" value="Endo_G_ENPP1-like_dom"/>
</dbReference>
<dbReference type="Pfam" id="PF01223">
    <property type="entry name" value="Endonuclease_NS"/>
    <property type="match status" value="1"/>
</dbReference>
<evidence type="ECO:0000259" key="4">
    <source>
        <dbReference type="SMART" id="SM00892"/>
    </source>
</evidence>
<dbReference type="InterPro" id="IPR044929">
    <property type="entry name" value="DNA/RNA_non-sp_Endonuclease_sf"/>
</dbReference>
<dbReference type="GO" id="GO:0046872">
    <property type="term" value="F:metal ion binding"/>
    <property type="evidence" value="ECO:0007669"/>
    <property type="project" value="UniProtKB-KW"/>
</dbReference>
<feature type="active site" description="Proton acceptor" evidence="1">
    <location>
        <position position="91"/>
    </location>
</feature>
<sequence length="266" mass="29486">MGDVGYDSGFLGLDVRLPWHPLVPLVTLDYTHFTVGMNTARRLAAFTAVNIDGRSLVELERGDDWHLDERLPEDQQAGEELYARNDLDRGHLVRRRDPVWGDRDTAERANTDTFAYTNAAPQAAEFNQSKELWLGLEDYVLSAARASRSRLSVFTGPVLAVDDEEYRGVRIPRQFWKVAAWVEDGVLASTGYVLDQSPALDDVDLGARPGSPSLGPFRTFQVPVADVVALTALDLGTLPEADRFAPGATAQVTEWRELTVFGQIEL</sequence>
<evidence type="ECO:0000259" key="3">
    <source>
        <dbReference type="SMART" id="SM00477"/>
    </source>
</evidence>
<dbReference type="AlphaFoldDB" id="A0A2M9CMF9"/>
<organism evidence="5 6">
    <name type="scientific">Diaminobutyricimonas aerilata</name>
    <dbReference type="NCBI Taxonomy" id="1162967"/>
    <lineage>
        <taxon>Bacteria</taxon>
        <taxon>Bacillati</taxon>
        <taxon>Actinomycetota</taxon>
        <taxon>Actinomycetes</taxon>
        <taxon>Micrococcales</taxon>
        <taxon>Microbacteriaceae</taxon>
        <taxon>Diaminobutyricimonas</taxon>
    </lineage>
</organism>
<keyword evidence="6" id="KW-1185">Reference proteome</keyword>
<keyword evidence="5" id="KW-0255">Endonuclease</keyword>
<dbReference type="PANTHER" id="PTHR13966:SF5">
    <property type="entry name" value="ENDONUCLEASE G, MITOCHONDRIAL"/>
    <property type="match status" value="1"/>
</dbReference>
<keyword evidence="5" id="KW-0540">Nuclease</keyword>
<proteinExistence type="predicted"/>
<dbReference type="PANTHER" id="PTHR13966">
    <property type="entry name" value="ENDONUCLEASE RELATED"/>
    <property type="match status" value="1"/>
</dbReference>
<dbReference type="EMBL" id="PGFF01000001">
    <property type="protein sequence ID" value="PJJ73058.1"/>
    <property type="molecule type" value="Genomic_DNA"/>
</dbReference>
<dbReference type="GO" id="GO:0003676">
    <property type="term" value="F:nucleic acid binding"/>
    <property type="evidence" value="ECO:0007669"/>
    <property type="project" value="InterPro"/>
</dbReference>
<gene>
    <name evidence="5" type="ORF">CLV46_2640</name>
</gene>
<dbReference type="InterPro" id="IPR020821">
    <property type="entry name" value="ENPP1-3/EXOG-like_nuc-like"/>
</dbReference>
<evidence type="ECO:0000256" key="1">
    <source>
        <dbReference type="PIRSR" id="PIRSR640255-1"/>
    </source>
</evidence>
<evidence type="ECO:0000313" key="5">
    <source>
        <dbReference type="EMBL" id="PJJ73058.1"/>
    </source>
</evidence>